<dbReference type="EMBL" id="CAKJTG010000037">
    <property type="protein sequence ID" value="CAG9610456.1"/>
    <property type="molecule type" value="Genomic_DNA"/>
</dbReference>
<evidence type="ECO:0000256" key="1">
    <source>
        <dbReference type="SAM" id="Phobius"/>
    </source>
</evidence>
<keyword evidence="3" id="KW-1185">Reference proteome</keyword>
<dbReference type="AlphaFoldDB" id="A0A9C7LBS1"/>
<accession>A0A9C7LBS1</accession>
<keyword evidence="1" id="KW-1133">Transmembrane helix</keyword>
<keyword evidence="1" id="KW-0472">Membrane</keyword>
<evidence type="ECO:0000313" key="3">
    <source>
        <dbReference type="Proteomes" id="UP000789845"/>
    </source>
</evidence>
<dbReference type="Proteomes" id="UP000789845">
    <property type="component" value="Unassembled WGS sequence"/>
</dbReference>
<feature type="transmembrane region" description="Helical" evidence="1">
    <location>
        <begin position="20"/>
        <end position="40"/>
    </location>
</feature>
<evidence type="ECO:0000313" key="2">
    <source>
        <dbReference type="EMBL" id="CAG9610456.1"/>
    </source>
</evidence>
<keyword evidence="1" id="KW-0812">Transmembrane</keyword>
<reference evidence="2" key="1">
    <citation type="submission" date="2021-10" db="EMBL/GenBank/DDBJ databases">
        <authorList>
            <person name="Criscuolo A."/>
        </authorList>
    </citation>
    <scope>NUCLEOTIDE SEQUENCE</scope>
    <source>
        <strain evidence="2">CIP111885</strain>
    </source>
</reference>
<name>A0A9C7LBS1_9BACI</name>
<comment type="caution">
    <text evidence="2">The sequence shown here is derived from an EMBL/GenBank/DDBJ whole genome shotgun (WGS) entry which is preliminary data.</text>
</comment>
<organism evidence="2 3">
    <name type="scientific">Pseudoneobacillus rhizosphaerae</name>
    <dbReference type="NCBI Taxonomy" id="2880968"/>
    <lineage>
        <taxon>Bacteria</taxon>
        <taxon>Bacillati</taxon>
        <taxon>Bacillota</taxon>
        <taxon>Bacilli</taxon>
        <taxon>Bacillales</taxon>
        <taxon>Bacillaceae</taxon>
        <taxon>Pseudoneobacillus</taxon>
    </lineage>
</organism>
<protein>
    <submittedName>
        <fullName evidence="2">Uncharacterized protein</fullName>
    </submittedName>
</protein>
<gene>
    <name evidence="2" type="ORF">NEOCIP111885_04230</name>
</gene>
<sequence length="78" mass="8438">MPYTQGEVKVKSWGIGGSPSIRAVIVIVILPGPVGVMFVLKNPLDPVKPARGETVADPLVMVVDMLVEVVHSYRSHLF</sequence>
<proteinExistence type="predicted"/>